<feature type="region of interest" description="Disordered" evidence="1">
    <location>
        <begin position="1"/>
        <end position="24"/>
    </location>
</feature>
<evidence type="ECO:0000313" key="3">
    <source>
        <dbReference type="Proteomes" id="UP000807115"/>
    </source>
</evidence>
<organism evidence="2 3">
    <name type="scientific">Sorghum bicolor</name>
    <name type="common">Sorghum</name>
    <name type="synonym">Sorghum vulgare</name>
    <dbReference type="NCBI Taxonomy" id="4558"/>
    <lineage>
        <taxon>Eukaryota</taxon>
        <taxon>Viridiplantae</taxon>
        <taxon>Streptophyta</taxon>
        <taxon>Embryophyta</taxon>
        <taxon>Tracheophyta</taxon>
        <taxon>Spermatophyta</taxon>
        <taxon>Magnoliopsida</taxon>
        <taxon>Liliopsida</taxon>
        <taxon>Poales</taxon>
        <taxon>Poaceae</taxon>
        <taxon>PACMAD clade</taxon>
        <taxon>Panicoideae</taxon>
        <taxon>Andropogonodae</taxon>
        <taxon>Andropogoneae</taxon>
        <taxon>Sorghinae</taxon>
        <taxon>Sorghum</taxon>
    </lineage>
</organism>
<feature type="region of interest" description="Disordered" evidence="1">
    <location>
        <begin position="84"/>
        <end position="111"/>
    </location>
</feature>
<reference evidence="2" key="1">
    <citation type="journal article" date="2019" name="BMC Genomics">
        <title>A new reference genome for Sorghum bicolor reveals high levels of sequence similarity between sweet and grain genotypes: implications for the genetics of sugar metabolism.</title>
        <authorList>
            <person name="Cooper E.A."/>
            <person name="Brenton Z.W."/>
            <person name="Flinn B.S."/>
            <person name="Jenkins J."/>
            <person name="Shu S."/>
            <person name="Flowers D."/>
            <person name="Luo F."/>
            <person name="Wang Y."/>
            <person name="Xia P."/>
            <person name="Barry K."/>
            <person name="Daum C."/>
            <person name="Lipzen A."/>
            <person name="Yoshinaga Y."/>
            <person name="Schmutz J."/>
            <person name="Saski C."/>
            <person name="Vermerris W."/>
            <person name="Kresovich S."/>
        </authorList>
    </citation>
    <scope>NUCLEOTIDE SEQUENCE</scope>
</reference>
<gene>
    <name evidence="2" type="ORF">BDA96_08G043000</name>
</gene>
<proteinExistence type="predicted"/>
<reference evidence="2" key="2">
    <citation type="submission" date="2020-10" db="EMBL/GenBank/DDBJ databases">
        <authorList>
            <person name="Cooper E.A."/>
            <person name="Brenton Z.W."/>
            <person name="Flinn B.S."/>
            <person name="Jenkins J."/>
            <person name="Shu S."/>
            <person name="Flowers D."/>
            <person name="Luo F."/>
            <person name="Wang Y."/>
            <person name="Xia P."/>
            <person name="Barry K."/>
            <person name="Daum C."/>
            <person name="Lipzen A."/>
            <person name="Yoshinaga Y."/>
            <person name="Schmutz J."/>
            <person name="Saski C."/>
            <person name="Vermerris W."/>
            <person name="Kresovich S."/>
        </authorList>
    </citation>
    <scope>NUCLEOTIDE SEQUENCE</scope>
</reference>
<protein>
    <submittedName>
        <fullName evidence="2">Uncharacterized protein</fullName>
    </submittedName>
</protein>
<sequence>MAGRRQPRAPAHAGRTRRGGNGVAAARKLRSRAGTAACRPEHSRWSISIGGGLCSILAVRPFRRTVRTAAVSRRPRTYDVVCTNRSASSSSSSSSAKNSMASASRILYRTW</sequence>
<name>A0A921QGN3_SORBI</name>
<dbReference type="Proteomes" id="UP000807115">
    <property type="component" value="Chromosome 8"/>
</dbReference>
<evidence type="ECO:0000313" key="2">
    <source>
        <dbReference type="EMBL" id="KAG0520086.1"/>
    </source>
</evidence>
<comment type="caution">
    <text evidence="2">The sequence shown here is derived from an EMBL/GenBank/DDBJ whole genome shotgun (WGS) entry which is preliminary data.</text>
</comment>
<dbReference type="AlphaFoldDB" id="A0A921QGN3"/>
<feature type="compositionally biased region" description="Low complexity" evidence="1">
    <location>
        <begin position="86"/>
        <end position="104"/>
    </location>
</feature>
<evidence type="ECO:0000256" key="1">
    <source>
        <dbReference type="SAM" id="MobiDB-lite"/>
    </source>
</evidence>
<accession>A0A921QGN3</accession>
<dbReference type="EMBL" id="CM027687">
    <property type="protein sequence ID" value="KAG0520086.1"/>
    <property type="molecule type" value="Genomic_DNA"/>
</dbReference>